<dbReference type="GO" id="GO:0033615">
    <property type="term" value="P:mitochondrial proton-transporting ATP synthase complex assembly"/>
    <property type="evidence" value="ECO:0007669"/>
    <property type="project" value="TreeGrafter"/>
</dbReference>
<evidence type="ECO:0000256" key="4">
    <source>
        <dbReference type="ARBA" id="ARBA00023128"/>
    </source>
</evidence>
<dbReference type="STRING" id="401625.A0A0P1BPU9"/>
<proteinExistence type="inferred from homology"/>
<organism evidence="6 7">
    <name type="scientific">Ceraceosorus bombacis</name>
    <dbReference type="NCBI Taxonomy" id="401625"/>
    <lineage>
        <taxon>Eukaryota</taxon>
        <taxon>Fungi</taxon>
        <taxon>Dikarya</taxon>
        <taxon>Basidiomycota</taxon>
        <taxon>Ustilaginomycotina</taxon>
        <taxon>Exobasidiomycetes</taxon>
        <taxon>Ceraceosorales</taxon>
        <taxon>Ceraceosoraceae</taxon>
        <taxon>Ceraceosorus</taxon>
    </lineage>
</organism>
<dbReference type="InterPro" id="IPR010591">
    <property type="entry name" value="ATP11"/>
</dbReference>
<keyword evidence="3" id="KW-0809">Transit peptide</keyword>
<evidence type="ECO:0000256" key="1">
    <source>
        <dbReference type="ARBA" id="ARBA00004173"/>
    </source>
</evidence>
<protein>
    <submittedName>
        <fullName evidence="6">Mitochondrial F1-ATPase assembly protein</fullName>
    </submittedName>
</protein>
<evidence type="ECO:0000313" key="6">
    <source>
        <dbReference type="EMBL" id="CEH18350.1"/>
    </source>
</evidence>
<dbReference type="EMBL" id="CCYA01000270">
    <property type="protein sequence ID" value="CEH18350.1"/>
    <property type="molecule type" value="Genomic_DNA"/>
</dbReference>
<comment type="subcellular location">
    <subcellularLocation>
        <location evidence="1">Mitochondrion</location>
    </subcellularLocation>
</comment>
<feature type="compositionally biased region" description="Basic and acidic residues" evidence="5">
    <location>
        <begin position="97"/>
        <end position="108"/>
    </location>
</feature>
<accession>A0A0P1BPU9</accession>
<dbReference type="PANTHER" id="PTHR13126:SF0">
    <property type="entry name" value="ATP SYNTHASE MITOCHONDRIAL F1 COMPLEX ASSEMBLY FACTOR 1"/>
    <property type="match status" value="1"/>
</dbReference>
<feature type="compositionally biased region" description="Polar residues" evidence="5">
    <location>
        <begin position="76"/>
        <end position="86"/>
    </location>
</feature>
<keyword evidence="4" id="KW-0496">Mitochondrion</keyword>
<feature type="region of interest" description="Disordered" evidence="5">
    <location>
        <begin position="73"/>
        <end position="108"/>
    </location>
</feature>
<dbReference type="OrthoDB" id="16535at2759"/>
<dbReference type="Pfam" id="PF06644">
    <property type="entry name" value="ATP11"/>
    <property type="match status" value="1"/>
</dbReference>
<dbReference type="GO" id="GO:0005739">
    <property type="term" value="C:mitochondrion"/>
    <property type="evidence" value="ECO:0007669"/>
    <property type="project" value="UniProtKB-SubCell"/>
</dbReference>
<sequence length="471" mass="50374">MLGPRAIAVARTAGGLRQASSSVVNAASKPILRQGASLPFRGRDATSALRSLSSTPLSSASVSAPSLSEVLDASPLASNSSGTTPAQRAREANLSPQERRTLLEQKKERKLKEYESRLKVKAMEQGLSLDELTAQARQKSEAAARARVDAAKAAADTFAASQQGQESEFTSSNGNESLEQRDARLAAEIRARAEAEAKRKLESGDVSSGPGGSGVKPLSSIIALEKLVEADPGKIGELWTSYHTLKNKLSAVVPSHMYSAMVERGQKYKQFVLPLPRKISVSPETDGVQGESEKQGYEMYLCEWATLPPPPKPPVAQGAAPEAAAAPLRPATVLFTPLAEYQLRQEYAQPVLVITYYTDLSSSKGVVLMRGEVTEASNAEAAPTGFQAAAAAAARGASEAEQEKLTAPLQSEAKLSQQDAQLLIMSLQRFYLPAVANASGAQEREELLQTFHREPEKFDVDRLCKLAFALV</sequence>
<keyword evidence="7" id="KW-1185">Reference proteome</keyword>
<evidence type="ECO:0000256" key="5">
    <source>
        <dbReference type="SAM" id="MobiDB-lite"/>
    </source>
</evidence>
<dbReference type="Proteomes" id="UP000054845">
    <property type="component" value="Unassembled WGS sequence"/>
</dbReference>
<evidence type="ECO:0000256" key="2">
    <source>
        <dbReference type="ARBA" id="ARBA00009116"/>
    </source>
</evidence>
<name>A0A0P1BPU9_9BASI</name>
<dbReference type="PANTHER" id="PTHR13126">
    <property type="entry name" value="CHAPERONE ATP11"/>
    <property type="match status" value="1"/>
</dbReference>
<comment type="similarity">
    <text evidence="2">Belongs to the ATP11 family.</text>
</comment>
<evidence type="ECO:0000256" key="3">
    <source>
        <dbReference type="ARBA" id="ARBA00022946"/>
    </source>
</evidence>
<reference evidence="7" key="1">
    <citation type="submission" date="2014-09" db="EMBL/GenBank/DDBJ databases">
        <authorList>
            <person name="Sharma Rahul"/>
            <person name="Thines Marco"/>
        </authorList>
    </citation>
    <scope>NUCLEOTIDE SEQUENCE [LARGE SCALE GENOMIC DNA]</scope>
</reference>
<feature type="region of interest" description="Disordered" evidence="5">
    <location>
        <begin position="157"/>
        <end position="178"/>
    </location>
</feature>
<evidence type="ECO:0000313" key="7">
    <source>
        <dbReference type="Proteomes" id="UP000054845"/>
    </source>
</evidence>
<feature type="compositionally biased region" description="Polar residues" evidence="5">
    <location>
        <begin position="161"/>
        <end position="177"/>
    </location>
</feature>
<dbReference type="AlphaFoldDB" id="A0A0P1BPU9"/>